<protein>
    <submittedName>
        <fullName evidence="1">Uncharacterized protein</fullName>
    </submittedName>
</protein>
<dbReference type="Proteomes" id="UP000824089">
    <property type="component" value="Unassembled WGS sequence"/>
</dbReference>
<reference evidence="1" key="2">
    <citation type="journal article" date="2021" name="PeerJ">
        <title>Extensive microbial diversity within the chicken gut microbiome revealed by metagenomics and culture.</title>
        <authorList>
            <person name="Gilroy R."/>
            <person name="Ravi A."/>
            <person name="Getino M."/>
            <person name="Pursley I."/>
            <person name="Horton D.L."/>
            <person name="Alikhan N.F."/>
            <person name="Baker D."/>
            <person name="Gharbi K."/>
            <person name="Hall N."/>
            <person name="Watson M."/>
            <person name="Adriaenssens E.M."/>
            <person name="Foster-Nyarko E."/>
            <person name="Jarju S."/>
            <person name="Secka A."/>
            <person name="Antonio M."/>
            <person name="Oren A."/>
            <person name="Chaudhuri R.R."/>
            <person name="La Ragione R."/>
            <person name="Hildebrand F."/>
            <person name="Pallen M.J."/>
        </authorList>
    </citation>
    <scope>NUCLEOTIDE SEQUENCE</scope>
    <source>
        <strain evidence="1">CHK195-4489</strain>
    </source>
</reference>
<reference evidence="1" key="1">
    <citation type="submission" date="2020-10" db="EMBL/GenBank/DDBJ databases">
        <authorList>
            <person name="Gilroy R."/>
        </authorList>
    </citation>
    <scope>NUCLEOTIDE SEQUENCE</scope>
    <source>
        <strain evidence="1">CHK195-4489</strain>
    </source>
</reference>
<comment type="caution">
    <text evidence="1">The sequence shown here is derived from an EMBL/GenBank/DDBJ whole genome shotgun (WGS) entry which is preliminary data.</text>
</comment>
<accession>A0A9D1LAF3</accession>
<dbReference type="EMBL" id="DVMM01000055">
    <property type="protein sequence ID" value="HIU29183.1"/>
    <property type="molecule type" value="Genomic_DNA"/>
</dbReference>
<gene>
    <name evidence="1" type="ORF">IAD50_02675</name>
</gene>
<evidence type="ECO:0000313" key="1">
    <source>
        <dbReference type="EMBL" id="HIU29183.1"/>
    </source>
</evidence>
<name>A0A9D1LAF3_9CLOT</name>
<evidence type="ECO:0000313" key="2">
    <source>
        <dbReference type="Proteomes" id="UP000824089"/>
    </source>
</evidence>
<proteinExistence type="predicted"/>
<organism evidence="1 2">
    <name type="scientific">Candidatus Egerieisoma faecipullorum</name>
    <dbReference type="NCBI Taxonomy" id="2840963"/>
    <lineage>
        <taxon>Bacteria</taxon>
        <taxon>Bacillati</taxon>
        <taxon>Bacillota</taxon>
        <taxon>Clostridia</taxon>
        <taxon>Eubacteriales</taxon>
        <taxon>Clostridiaceae</taxon>
        <taxon>Clostridiaceae incertae sedis</taxon>
        <taxon>Candidatus Egerieisoma</taxon>
    </lineage>
</organism>
<sequence>MENHWVSNDTDGIHRLAYDPGQAYPVKKIVLYHIKCNVLIDYTIQGRRDSLQRKDLYRDGQPR</sequence>
<dbReference type="AlphaFoldDB" id="A0A9D1LAF3"/>